<dbReference type="PROSITE" id="PS51151">
    <property type="entry name" value="NAC_AB"/>
    <property type="match status" value="1"/>
</dbReference>
<comment type="caution">
    <text evidence="5">The sequence shown here is derived from an EMBL/GenBank/DDBJ whole genome shotgun (WGS) entry which is preliminary data.</text>
</comment>
<reference evidence="5" key="1">
    <citation type="submission" date="2020-05" db="EMBL/GenBank/DDBJ databases">
        <title>Phylogenomic resolution of chytrid fungi.</title>
        <authorList>
            <person name="Stajich J.E."/>
            <person name="Amses K."/>
            <person name="Simmons R."/>
            <person name="Seto K."/>
            <person name="Myers J."/>
            <person name="Bonds A."/>
            <person name="Quandt C.A."/>
            <person name="Barry K."/>
            <person name="Liu P."/>
            <person name="Grigoriev I."/>
            <person name="Longcore J.E."/>
            <person name="James T.Y."/>
        </authorList>
    </citation>
    <scope>NUCLEOTIDE SEQUENCE</scope>
    <source>
        <strain evidence="5">JEL0476</strain>
    </source>
</reference>
<dbReference type="InterPro" id="IPR036249">
    <property type="entry name" value="Thioredoxin-like_sf"/>
</dbReference>
<accession>A0AAD5U2Y6</accession>
<feature type="domain" description="NAC-A/B" evidence="4">
    <location>
        <begin position="36"/>
        <end position="101"/>
    </location>
</feature>
<evidence type="ECO:0000256" key="1">
    <source>
        <dbReference type="ARBA" id="ARBA00005296"/>
    </source>
</evidence>
<comment type="similarity">
    <text evidence="1 2">Belongs to the NAC-beta family.</text>
</comment>
<dbReference type="FunFam" id="2.20.70.30:FF:000001">
    <property type="entry name" value="Transcription factor BTF3 homolog"/>
    <property type="match status" value="1"/>
</dbReference>
<dbReference type="InterPro" id="IPR002715">
    <property type="entry name" value="Nas_poly-pep-assoc_cplx_dom"/>
</dbReference>
<dbReference type="Pfam" id="PF01849">
    <property type="entry name" value="NAC"/>
    <property type="match status" value="1"/>
</dbReference>
<evidence type="ECO:0000313" key="6">
    <source>
        <dbReference type="Proteomes" id="UP001211065"/>
    </source>
</evidence>
<sequence length="343" mass="39102">MNPERLAKLQANAASVRIGGKGTARRKVKKVHKTASGDDKKLQTALKKLNMQPLAGIEEVNMFKQDGTVLHFINPKVECSVAHSTLSIQGAGEVKELGELVPGILSQLGPDSLNSLKKLAENFQQAAKGGLDSNDDDVPDLVENLSDEDLKFVHEIEDSDEYLLHKGKWLILFYAEWNEDSLKVSKEFSNYKNLPNDLNVAKIDMNKNRVTSTRFIINKLPQIFFLNNYEGEEAKNKRQLRSLKELSPTCFKEKCVLNWLGNDWGEKEIDYWFDPFGFYGNLLGFGVNMFFGFLKFWWLFVFLAVASVAYQYYIAISTTLKKNEFHESYDSLSDFAKDKKKKI</sequence>
<dbReference type="SUPFAM" id="SSF52833">
    <property type="entry name" value="Thioredoxin-like"/>
    <property type="match status" value="1"/>
</dbReference>
<comment type="subunit">
    <text evidence="2">Part of the nascent polypeptide-associated complex (NAC).</text>
</comment>
<dbReference type="InterPro" id="IPR039370">
    <property type="entry name" value="BTF3"/>
</dbReference>
<dbReference type="EMBL" id="JADGJW010000180">
    <property type="protein sequence ID" value="KAJ3222337.1"/>
    <property type="molecule type" value="Genomic_DNA"/>
</dbReference>
<keyword evidence="3" id="KW-0812">Transmembrane</keyword>
<dbReference type="InterPro" id="IPR013766">
    <property type="entry name" value="Thioredoxin_domain"/>
</dbReference>
<dbReference type="AlphaFoldDB" id="A0AAD5U2Y6"/>
<dbReference type="CDD" id="cd22055">
    <property type="entry name" value="NAC_BTF3"/>
    <property type="match status" value="1"/>
</dbReference>
<dbReference type="Pfam" id="PF00085">
    <property type="entry name" value="Thioredoxin"/>
    <property type="match status" value="1"/>
</dbReference>
<keyword evidence="3" id="KW-1133">Transmembrane helix</keyword>
<dbReference type="InterPro" id="IPR038187">
    <property type="entry name" value="NAC_A/B_dom_sf"/>
</dbReference>
<dbReference type="GO" id="GO:0005854">
    <property type="term" value="C:nascent polypeptide-associated complex"/>
    <property type="evidence" value="ECO:0007669"/>
    <property type="project" value="UniProtKB-ARBA"/>
</dbReference>
<proteinExistence type="inferred from homology"/>
<evidence type="ECO:0000313" key="5">
    <source>
        <dbReference type="EMBL" id="KAJ3222337.1"/>
    </source>
</evidence>
<name>A0AAD5U2Y6_9FUNG</name>
<keyword evidence="3" id="KW-0472">Membrane</keyword>
<dbReference type="Gene3D" id="3.40.30.10">
    <property type="entry name" value="Glutaredoxin"/>
    <property type="match status" value="1"/>
</dbReference>
<organism evidence="5 6">
    <name type="scientific">Clydaea vesicula</name>
    <dbReference type="NCBI Taxonomy" id="447962"/>
    <lineage>
        <taxon>Eukaryota</taxon>
        <taxon>Fungi</taxon>
        <taxon>Fungi incertae sedis</taxon>
        <taxon>Chytridiomycota</taxon>
        <taxon>Chytridiomycota incertae sedis</taxon>
        <taxon>Chytridiomycetes</taxon>
        <taxon>Lobulomycetales</taxon>
        <taxon>Lobulomycetaceae</taxon>
        <taxon>Clydaea</taxon>
    </lineage>
</organism>
<evidence type="ECO:0000256" key="2">
    <source>
        <dbReference type="RuleBase" id="RU361272"/>
    </source>
</evidence>
<evidence type="ECO:0000256" key="3">
    <source>
        <dbReference type="SAM" id="Phobius"/>
    </source>
</evidence>
<dbReference type="SMART" id="SM01407">
    <property type="entry name" value="NAC"/>
    <property type="match status" value="1"/>
</dbReference>
<dbReference type="Proteomes" id="UP001211065">
    <property type="component" value="Unassembled WGS sequence"/>
</dbReference>
<feature type="transmembrane region" description="Helical" evidence="3">
    <location>
        <begin position="296"/>
        <end position="315"/>
    </location>
</feature>
<protein>
    <recommendedName>
        <fullName evidence="2">Nascent polypeptide-associated complex subunit beta</fullName>
    </recommendedName>
</protein>
<evidence type="ECO:0000259" key="4">
    <source>
        <dbReference type="PROSITE" id="PS51151"/>
    </source>
</evidence>
<keyword evidence="6" id="KW-1185">Reference proteome</keyword>
<dbReference type="PANTHER" id="PTHR10351">
    <property type="entry name" value="TRANSCRIPTION FACTOR BTF3 FAMILY MEMBER"/>
    <property type="match status" value="1"/>
</dbReference>
<keyword evidence="2" id="KW-0805">Transcription regulation</keyword>
<gene>
    <name evidence="5" type="ORF">HK099_002439</name>
</gene>
<dbReference type="Gene3D" id="2.20.70.30">
    <property type="entry name" value="Nascent polypeptide-associated complex domain"/>
    <property type="match status" value="1"/>
</dbReference>
<keyword evidence="2" id="KW-0804">Transcription</keyword>